<dbReference type="InterPro" id="IPR031314">
    <property type="entry name" value="DNK_dom"/>
</dbReference>
<evidence type="ECO:0000313" key="3">
    <source>
        <dbReference type="Proteomes" id="UP000005990"/>
    </source>
</evidence>
<dbReference type="InterPro" id="IPR027417">
    <property type="entry name" value="P-loop_NTPase"/>
</dbReference>
<dbReference type="STRING" id="908337.HMPREF9257_0907"/>
<name>E4KLS5_9LACT</name>
<dbReference type="RefSeq" id="WP_006417598.1">
    <property type="nucleotide sequence ID" value="NZ_AENN01000001.1"/>
</dbReference>
<dbReference type="Proteomes" id="UP000005990">
    <property type="component" value="Unassembled WGS sequence"/>
</dbReference>
<gene>
    <name evidence="2" type="ORF">HMPREF9257_0907</name>
</gene>
<dbReference type="GO" id="GO:0004138">
    <property type="term" value="F:deoxyguanosine kinase activity"/>
    <property type="evidence" value="ECO:0007669"/>
    <property type="project" value="UniProtKB-EC"/>
</dbReference>
<dbReference type="AlphaFoldDB" id="E4KLS5"/>
<dbReference type="EC" id="2.7.1.113" evidence="2"/>
<dbReference type="SUPFAM" id="SSF52540">
    <property type="entry name" value="P-loop containing nucleoside triphosphate hydrolases"/>
    <property type="match status" value="1"/>
</dbReference>
<organism evidence="2 3">
    <name type="scientific">Eremococcus coleocola ACS-139-V-Col8</name>
    <dbReference type="NCBI Taxonomy" id="908337"/>
    <lineage>
        <taxon>Bacteria</taxon>
        <taxon>Bacillati</taxon>
        <taxon>Bacillota</taxon>
        <taxon>Bacilli</taxon>
        <taxon>Lactobacillales</taxon>
        <taxon>Aerococcaceae</taxon>
        <taxon>Eremococcus</taxon>
    </lineage>
</organism>
<evidence type="ECO:0000259" key="1">
    <source>
        <dbReference type="Pfam" id="PF01712"/>
    </source>
</evidence>
<accession>E4KLS5</accession>
<reference evidence="2 3" key="1">
    <citation type="submission" date="2010-10" db="EMBL/GenBank/DDBJ databases">
        <authorList>
            <person name="Durkin A.S."/>
            <person name="Madupu R."/>
            <person name="Torralba M."/>
            <person name="Gillis M."/>
            <person name="Methe B."/>
            <person name="Sutton G."/>
            <person name="Nelson K.E."/>
        </authorList>
    </citation>
    <scope>NUCLEOTIDE SEQUENCE [LARGE SCALE GENOMIC DNA]</scope>
    <source>
        <strain evidence="2 3">ACS-139-V-Col8</strain>
    </source>
</reference>
<comment type="caution">
    <text evidence="2">The sequence shown here is derived from an EMBL/GenBank/DDBJ whole genome shotgun (WGS) entry which is preliminary data.</text>
</comment>
<dbReference type="Gene3D" id="3.40.50.300">
    <property type="entry name" value="P-loop containing nucleotide triphosphate hydrolases"/>
    <property type="match status" value="1"/>
</dbReference>
<proteinExistence type="predicted"/>
<dbReference type="eggNOG" id="COG1428">
    <property type="taxonomic scope" value="Bacteria"/>
</dbReference>
<dbReference type="EMBL" id="AENN01000001">
    <property type="protein sequence ID" value="EFR32119.1"/>
    <property type="molecule type" value="Genomic_DNA"/>
</dbReference>
<keyword evidence="2" id="KW-0808">Transferase</keyword>
<keyword evidence="2" id="KW-0418">Kinase</keyword>
<protein>
    <submittedName>
        <fullName evidence="2">Deoxyguanosine kinase</fullName>
        <ecNumber evidence="2">2.7.1.113</ecNumber>
    </submittedName>
</protein>
<sequence>MAIIVIGGMIGAGKTSIANLLGEAYGTEVFYENVDDNEILPLFYTASPAEQAARRYPFLLQLEFLSSRYKDIKKSLSKSSKYFRSINL</sequence>
<feature type="domain" description="Deoxynucleoside kinase" evidence="1">
    <location>
        <begin position="4"/>
        <end position="80"/>
    </location>
</feature>
<dbReference type="Pfam" id="PF01712">
    <property type="entry name" value="dNK"/>
    <property type="match status" value="1"/>
</dbReference>
<evidence type="ECO:0000313" key="2">
    <source>
        <dbReference type="EMBL" id="EFR32119.1"/>
    </source>
</evidence>
<keyword evidence="3" id="KW-1185">Reference proteome</keyword>